<evidence type="ECO:0000256" key="3">
    <source>
        <dbReference type="ARBA" id="ARBA00022801"/>
    </source>
</evidence>
<evidence type="ECO:0000313" key="9">
    <source>
        <dbReference type="EMBL" id="OOV87956.1"/>
    </source>
</evidence>
<dbReference type="PANTHER" id="PTHR10029:SF3">
    <property type="entry name" value="ACYLPHOSPHATASE-RELATED"/>
    <property type="match status" value="1"/>
</dbReference>
<dbReference type="EC" id="3.6.1.7" evidence="2 5"/>
<dbReference type="Proteomes" id="UP000190064">
    <property type="component" value="Unassembled WGS sequence"/>
</dbReference>
<evidence type="ECO:0000256" key="6">
    <source>
        <dbReference type="RuleBase" id="RU000553"/>
    </source>
</evidence>
<comment type="caution">
    <text evidence="9">The sequence shown here is derived from an EMBL/GenBank/DDBJ whole genome shotgun (WGS) entry which is preliminary data.</text>
</comment>
<organism evidence="9 10">
    <name type="scientific">Oceanospirillum linum</name>
    <dbReference type="NCBI Taxonomy" id="966"/>
    <lineage>
        <taxon>Bacteria</taxon>
        <taxon>Pseudomonadati</taxon>
        <taxon>Pseudomonadota</taxon>
        <taxon>Gammaproteobacteria</taxon>
        <taxon>Oceanospirillales</taxon>
        <taxon>Oceanospirillaceae</taxon>
        <taxon>Oceanospirillum</taxon>
    </lineage>
</organism>
<dbReference type="PROSITE" id="PS00150">
    <property type="entry name" value="ACYLPHOSPHATASE_1"/>
    <property type="match status" value="1"/>
</dbReference>
<evidence type="ECO:0000256" key="1">
    <source>
        <dbReference type="ARBA" id="ARBA00005614"/>
    </source>
</evidence>
<dbReference type="InterPro" id="IPR001792">
    <property type="entry name" value="Acylphosphatase-like_dom"/>
</dbReference>
<reference evidence="9" key="1">
    <citation type="submission" date="2017-02" db="EMBL/GenBank/DDBJ databases">
        <title>Draft Genome Sequence of the Salt Water Bacterium Oceanospirillum linum ATCC 11336.</title>
        <authorList>
            <person name="Trachtenberg A.M."/>
            <person name="Carney J.G."/>
            <person name="Linnane J.D."/>
            <person name="Rheaume B.A."/>
            <person name="Pitts N.L."/>
            <person name="Mykles D.L."/>
            <person name="Maclea K.S."/>
        </authorList>
    </citation>
    <scope>NUCLEOTIDE SEQUENCE [LARGE SCALE GENOMIC DNA]</scope>
    <source>
        <strain evidence="9">ATCC 11336</strain>
    </source>
</reference>
<dbReference type="EMBL" id="MTSD02000002">
    <property type="protein sequence ID" value="OOV87956.1"/>
    <property type="molecule type" value="Genomic_DNA"/>
</dbReference>
<dbReference type="STRING" id="966.BTA35_0206965"/>
<dbReference type="PROSITE" id="PS00151">
    <property type="entry name" value="ACYLPHOSPHATASE_2"/>
    <property type="match status" value="1"/>
</dbReference>
<dbReference type="PROSITE" id="PS51160">
    <property type="entry name" value="ACYLPHOSPHATASE_3"/>
    <property type="match status" value="1"/>
</dbReference>
<dbReference type="GO" id="GO:0003998">
    <property type="term" value="F:acylphosphatase activity"/>
    <property type="evidence" value="ECO:0007669"/>
    <property type="project" value="UniProtKB-EC"/>
</dbReference>
<comment type="catalytic activity">
    <reaction evidence="4 5 6">
        <text>an acyl phosphate + H2O = a carboxylate + phosphate + H(+)</text>
        <dbReference type="Rhea" id="RHEA:14965"/>
        <dbReference type="ChEBI" id="CHEBI:15377"/>
        <dbReference type="ChEBI" id="CHEBI:15378"/>
        <dbReference type="ChEBI" id="CHEBI:29067"/>
        <dbReference type="ChEBI" id="CHEBI:43474"/>
        <dbReference type="ChEBI" id="CHEBI:59918"/>
        <dbReference type="EC" id="3.6.1.7"/>
    </reaction>
</comment>
<evidence type="ECO:0000256" key="7">
    <source>
        <dbReference type="RuleBase" id="RU004168"/>
    </source>
</evidence>
<accession>A0A1T1HDS1</accession>
<evidence type="ECO:0000256" key="4">
    <source>
        <dbReference type="ARBA" id="ARBA00047645"/>
    </source>
</evidence>
<dbReference type="Gene3D" id="3.30.70.100">
    <property type="match status" value="1"/>
</dbReference>
<dbReference type="AlphaFoldDB" id="A0A1T1HDS1"/>
<dbReference type="PRINTS" id="PR00112">
    <property type="entry name" value="ACYLPHPHTASE"/>
</dbReference>
<dbReference type="InterPro" id="IPR036046">
    <property type="entry name" value="Acylphosphatase-like_dom_sf"/>
</dbReference>
<gene>
    <name evidence="9" type="ORF">BTA35_0206965</name>
</gene>
<name>A0A1T1HDS1_OCELI</name>
<dbReference type="Pfam" id="PF00708">
    <property type="entry name" value="Acylphosphatase"/>
    <property type="match status" value="1"/>
</dbReference>
<dbReference type="SUPFAM" id="SSF54975">
    <property type="entry name" value="Acylphosphatase/BLUF domain-like"/>
    <property type="match status" value="1"/>
</dbReference>
<protein>
    <recommendedName>
        <fullName evidence="2 5">Acylphosphatase</fullName>
        <ecNumber evidence="2 5">3.6.1.7</ecNumber>
    </recommendedName>
</protein>
<sequence>MATELPWVKVITVTGRVQGVWFRKNTLHQAQKRQLEGWVMNLDDGSVLVHVQGPKSRVEDLIAWLWKGSPLSRVDHLDIADAKPLVINGFEIR</sequence>
<feature type="domain" description="Acylphosphatase-like" evidence="8">
    <location>
        <begin position="8"/>
        <end position="93"/>
    </location>
</feature>
<keyword evidence="10" id="KW-1185">Reference proteome</keyword>
<feature type="active site" evidence="5">
    <location>
        <position position="23"/>
    </location>
</feature>
<dbReference type="PANTHER" id="PTHR10029">
    <property type="entry name" value="ACYLPHOSPHATASE"/>
    <property type="match status" value="1"/>
</dbReference>
<evidence type="ECO:0000313" key="10">
    <source>
        <dbReference type="Proteomes" id="UP000190064"/>
    </source>
</evidence>
<keyword evidence="3 5" id="KW-0378">Hydrolase</keyword>
<proteinExistence type="inferred from homology"/>
<comment type="similarity">
    <text evidence="1 7">Belongs to the acylphosphatase family.</text>
</comment>
<evidence type="ECO:0000256" key="2">
    <source>
        <dbReference type="ARBA" id="ARBA00012150"/>
    </source>
</evidence>
<dbReference type="InterPro" id="IPR017968">
    <property type="entry name" value="Acylphosphatase_CS"/>
</dbReference>
<feature type="active site" evidence="5">
    <location>
        <position position="41"/>
    </location>
</feature>
<evidence type="ECO:0000256" key="5">
    <source>
        <dbReference type="PROSITE-ProRule" id="PRU00520"/>
    </source>
</evidence>
<evidence type="ECO:0000259" key="8">
    <source>
        <dbReference type="PROSITE" id="PS51160"/>
    </source>
</evidence>
<dbReference type="InterPro" id="IPR020456">
    <property type="entry name" value="Acylphosphatase"/>
</dbReference>